<evidence type="ECO:0000313" key="2">
    <source>
        <dbReference type="Proteomes" id="UP001589867"/>
    </source>
</evidence>
<sequence>MRARLAAMATPHDGDSPRVAELRAILRDEALMPHVTANVETWPPLSEEQRETLSALLQRSANRAANRSTRRARWRAT</sequence>
<gene>
    <name evidence="1" type="ORF">ACFFIA_23205</name>
</gene>
<protein>
    <submittedName>
        <fullName evidence="1">Uncharacterized protein</fullName>
    </submittedName>
</protein>
<keyword evidence="2" id="KW-1185">Reference proteome</keyword>
<organism evidence="1 2">
    <name type="scientific">Phytohabitans kaempferiae</name>
    <dbReference type="NCBI Taxonomy" id="1620943"/>
    <lineage>
        <taxon>Bacteria</taxon>
        <taxon>Bacillati</taxon>
        <taxon>Actinomycetota</taxon>
        <taxon>Actinomycetes</taxon>
        <taxon>Micromonosporales</taxon>
        <taxon>Micromonosporaceae</taxon>
    </lineage>
</organism>
<dbReference type="EMBL" id="JBHLUH010000048">
    <property type="protein sequence ID" value="MFC0530574.1"/>
    <property type="molecule type" value="Genomic_DNA"/>
</dbReference>
<name>A0ABV6M7N7_9ACTN</name>
<accession>A0ABV6M7N7</accession>
<comment type="caution">
    <text evidence="1">The sequence shown here is derived from an EMBL/GenBank/DDBJ whole genome shotgun (WGS) entry which is preliminary data.</text>
</comment>
<dbReference type="RefSeq" id="WP_377253732.1">
    <property type="nucleotide sequence ID" value="NZ_JBHLUH010000048.1"/>
</dbReference>
<proteinExistence type="predicted"/>
<dbReference type="Proteomes" id="UP001589867">
    <property type="component" value="Unassembled WGS sequence"/>
</dbReference>
<evidence type="ECO:0000313" key="1">
    <source>
        <dbReference type="EMBL" id="MFC0530574.1"/>
    </source>
</evidence>
<reference evidence="1 2" key="1">
    <citation type="submission" date="2024-09" db="EMBL/GenBank/DDBJ databases">
        <authorList>
            <person name="Sun Q."/>
            <person name="Mori K."/>
        </authorList>
    </citation>
    <scope>NUCLEOTIDE SEQUENCE [LARGE SCALE GENOMIC DNA]</scope>
    <source>
        <strain evidence="1 2">TBRC 3947</strain>
    </source>
</reference>